<keyword evidence="9 14" id="KW-1133">Transmembrane helix</keyword>
<dbReference type="AlphaFoldDB" id="A0A1X7R5R7"/>
<evidence type="ECO:0000313" key="16">
    <source>
        <dbReference type="EMBL" id="SMN20987.1"/>
    </source>
</evidence>
<evidence type="ECO:0000256" key="1">
    <source>
        <dbReference type="ARBA" id="ARBA00004576"/>
    </source>
</evidence>
<dbReference type="Proteomes" id="UP000196158">
    <property type="component" value="Unassembled WGS sequence"/>
</dbReference>
<evidence type="ECO:0000313" key="17">
    <source>
        <dbReference type="Proteomes" id="UP000196158"/>
    </source>
</evidence>
<keyword evidence="6 14" id="KW-0812">Transmembrane</keyword>
<evidence type="ECO:0000256" key="8">
    <source>
        <dbReference type="ARBA" id="ARBA00022968"/>
    </source>
</evidence>
<evidence type="ECO:0000259" key="15">
    <source>
        <dbReference type="Pfam" id="PF00149"/>
    </source>
</evidence>
<feature type="domain" description="Calcineurin-like phosphoesterase" evidence="15">
    <location>
        <begin position="95"/>
        <end position="338"/>
    </location>
</feature>
<organism evidence="16 17">
    <name type="scientific">Maudiozyma saulgeensis</name>
    <dbReference type="NCBI Taxonomy" id="1789683"/>
    <lineage>
        <taxon>Eukaryota</taxon>
        <taxon>Fungi</taxon>
        <taxon>Dikarya</taxon>
        <taxon>Ascomycota</taxon>
        <taxon>Saccharomycotina</taxon>
        <taxon>Saccharomycetes</taxon>
        <taxon>Saccharomycetales</taxon>
        <taxon>Saccharomycetaceae</taxon>
        <taxon>Maudiozyma</taxon>
    </lineage>
</organism>
<evidence type="ECO:0000256" key="12">
    <source>
        <dbReference type="PIRNR" id="PIRNR027093"/>
    </source>
</evidence>
<keyword evidence="5 12" id="KW-0926">Vacuole</keyword>
<dbReference type="PANTHER" id="PTHR10340">
    <property type="entry name" value="SPHINGOMYELIN PHOSPHODIESTERASE"/>
    <property type="match status" value="1"/>
</dbReference>
<evidence type="ECO:0000256" key="4">
    <source>
        <dbReference type="ARBA" id="ARBA00014458"/>
    </source>
</evidence>
<dbReference type="GO" id="GO:0006798">
    <property type="term" value="P:polyphosphate catabolic process"/>
    <property type="evidence" value="ECO:0007669"/>
    <property type="project" value="TreeGrafter"/>
</dbReference>
<keyword evidence="10 12" id="KW-0472">Membrane</keyword>
<dbReference type="EMBL" id="FXLY01000006">
    <property type="protein sequence ID" value="SMN20987.1"/>
    <property type="molecule type" value="Genomic_DNA"/>
</dbReference>
<feature type="transmembrane region" description="Helical" evidence="14">
    <location>
        <begin position="21"/>
        <end position="39"/>
    </location>
</feature>
<protein>
    <recommendedName>
        <fullName evidence="4 12">Endopolyphosphatase</fullName>
        <ecNumber evidence="3 12">3.6.1.10</ecNumber>
    </recommendedName>
</protein>
<evidence type="ECO:0000256" key="10">
    <source>
        <dbReference type="ARBA" id="ARBA00023136"/>
    </source>
</evidence>
<feature type="compositionally biased region" description="Basic residues" evidence="13">
    <location>
        <begin position="573"/>
        <end position="582"/>
    </location>
</feature>
<evidence type="ECO:0000256" key="6">
    <source>
        <dbReference type="ARBA" id="ARBA00022692"/>
    </source>
</evidence>
<evidence type="ECO:0000256" key="14">
    <source>
        <dbReference type="SAM" id="Phobius"/>
    </source>
</evidence>
<dbReference type="CDD" id="cd00842">
    <property type="entry name" value="MPP_ASMase"/>
    <property type="match status" value="1"/>
</dbReference>
<dbReference type="EC" id="3.6.1.10" evidence="3 12"/>
<proteinExistence type="inferred from homology"/>
<feature type="compositionally biased region" description="Polar residues" evidence="13">
    <location>
        <begin position="559"/>
        <end position="570"/>
    </location>
</feature>
<dbReference type="OrthoDB" id="348678at2759"/>
<comment type="subcellular location">
    <subcellularLocation>
        <location evidence="1">Vacuole membrane</location>
        <topology evidence="1">Single-pass type II membrane protein</topology>
    </subcellularLocation>
</comment>
<evidence type="ECO:0000256" key="3">
    <source>
        <dbReference type="ARBA" id="ARBA00012459"/>
    </source>
</evidence>
<dbReference type="PIRSF" id="PIRSF027093">
    <property type="entry name" value="EndopolyPtase_N1"/>
    <property type="match status" value="1"/>
</dbReference>
<dbReference type="GO" id="GO:0000324">
    <property type="term" value="C:fungal-type vacuole"/>
    <property type="evidence" value="ECO:0007669"/>
    <property type="project" value="TreeGrafter"/>
</dbReference>
<name>A0A1X7R5R7_9SACH</name>
<comment type="catalytic activity">
    <reaction evidence="12">
        <text>[phosphate](n+1) + n H2O = (n+1) phosphate + n H(+)</text>
        <dbReference type="Rhea" id="RHEA:22452"/>
        <dbReference type="Rhea" id="RHEA-COMP:14280"/>
        <dbReference type="ChEBI" id="CHEBI:15377"/>
        <dbReference type="ChEBI" id="CHEBI:15378"/>
        <dbReference type="ChEBI" id="CHEBI:16838"/>
        <dbReference type="ChEBI" id="CHEBI:43474"/>
        <dbReference type="EC" id="3.6.1.10"/>
    </reaction>
</comment>
<evidence type="ECO:0000256" key="2">
    <source>
        <dbReference type="ARBA" id="ARBA00010399"/>
    </source>
</evidence>
<dbReference type="InterPro" id="IPR029052">
    <property type="entry name" value="Metallo-depent_PP-like"/>
</dbReference>
<dbReference type="SUPFAM" id="SSF56300">
    <property type="entry name" value="Metallo-dependent phosphatases"/>
    <property type="match status" value="1"/>
</dbReference>
<dbReference type="STRING" id="1789683.A0A1X7R5R7"/>
<evidence type="ECO:0000256" key="5">
    <source>
        <dbReference type="ARBA" id="ARBA00022554"/>
    </source>
</evidence>
<dbReference type="InterPro" id="IPR012358">
    <property type="entry name" value="EndopolyPtase_N1"/>
</dbReference>
<feature type="region of interest" description="Disordered" evidence="13">
    <location>
        <begin position="559"/>
        <end position="592"/>
    </location>
</feature>
<keyword evidence="8" id="KW-0735">Signal-anchor</keyword>
<comment type="function">
    <text evidence="12">Catalyzes the hydrolysis of inorganic polyphosphate (polyP) chains of many hundreds of phosphate residues into shorter lengths.</text>
</comment>
<dbReference type="GO" id="GO:0008081">
    <property type="term" value="F:phosphoric diester hydrolase activity"/>
    <property type="evidence" value="ECO:0007669"/>
    <property type="project" value="TreeGrafter"/>
</dbReference>
<evidence type="ECO:0000256" key="9">
    <source>
        <dbReference type="ARBA" id="ARBA00022989"/>
    </source>
</evidence>
<gene>
    <name evidence="16" type="ORF">KASA_0M04323G</name>
</gene>
<keyword evidence="7 12" id="KW-0378">Hydrolase</keyword>
<sequence length="695" mass="80906">MTTRKGTQRGPLMKARSKRKNSILLGSLIVSLCGLYTILQLDNLQNFQVCDEVKDHTELASSQADDQLIELGLTPREIVSMRNIRTNSHRKLHGRFLHITDIHPDRFYEENASIDNLCHPDNEQSKHQNNRGKDQLSSLAPRFGKAMSGCDAPVDLMEYTLKWINETLRDHIDFVIWTGDNIRHDNDRQIPRTESQIFEMNEIVSGKFRDIFENKRTADPRDFDIEIVPSLGNNDVFPHNMFSLGPTLQTREMFKIWDVFIPQEQRRWFDRGVTYLKEVIPGKLAVISINTLYLYKANPLVDNCNSKKEPGYQLLLWLGYTLEELRQRNMKVWLSGHVPPILKNFDKSCYDKFTLWTHEYRDIIVGGVYGHMNMDHFIPIDGEQARRDLETLEDETFWFDELNEKQKPLDIYNYAEAASEAHMMGAKPVNKVSYMTKVKEEYYETIQKELKLAYTQENIYDEEEEEITESDDSIDLLLGKKKKKKGNKRKKGRNPTKDEIYEKYSIVNIAGSVIPTFNPSFRIWEYNISGINEETSINQNYQPWDEFFADLEVKIDNELSSSDPNENSMNIMKGKKGGKKKPDKTIPRRKPSEYPLGPAYVEQLFSPTKFIEYYADLDQINKDYLSLLQDGKDKNRAADEAFKFQVEYTSDDKPYSMKSLLVKDFLNVAVELCDDSTEWTTFLDRAFISSGYSDD</sequence>
<dbReference type="GO" id="GO:0000298">
    <property type="term" value="F:endopolyphosphatase activity"/>
    <property type="evidence" value="ECO:0007669"/>
    <property type="project" value="UniProtKB-EC"/>
</dbReference>
<evidence type="ECO:0000256" key="11">
    <source>
        <dbReference type="ARBA" id="ARBA00023180"/>
    </source>
</evidence>
<comment type="similarity">
    <text evidence="2">Belongs to the endopolyphosphatase PPN1 family.</text>
</comment>
<evidence type="ECO:0000256" key="7">
    <source>
        <dbReference type="ARBA" id="ARBA00022801"/>
    </source>
</evidence>
<dbReference type="GO" id="GO:0004309">
    <property type="term" value="F:exopolyphosphatase activity"/>
    <property type="evidence" value="ECO:0007669"/>
    <property type="project" value="TreeGrafter"/>
</dbReference>
<evidence type="ECO:0000256" key="13">
    <source>
        <dbReference type="SAM" id="MobiDB-lite"/>
    </source>
</evidence>
<reference evidence="16 17" key="1">
    <citation type="submission" date="2017-04" db="EMBL/GenBank/DDBJ databases">
        <authorList>
            <person name="Afonso C.L."/>
            <person name="Miller P.J."/>
            <person name="Scott M.A."/>
            <person name="Spackman E."/>
            <person name="Goraichik I."/>
            <person name="Dimitrov K.M."/>
            <person name="Suarez D.L."/>
            <person name="Swayne D.E."/>
        </authorList>
    </citation>
    <scope>NUCLEOTIDE SEQUENCE [LARGE SCALE GENOMIC DNA]</scope>
</reference>
<keyword evidence="11" id="KW-0325">Glycoprotein</keyword>
<accession>A0A1X7R5R7</accession>
<dbReference type="GO" id="GO:0005774">
    <property type="term" value="C:vacuolar membrane"/>
    <property type="evidence" value="ECO:0007669"/>
    <property type="project" value="UniProtKB-SubCell"/>
</dbReference>
<keyword evidence="17" id="KW-1185">Reference proteome</keyword>
<feature type="compositionally biased region" description="Basic and acidic residues" evidence="13">
    <location>
        <begin position="583"/>
        <end position="592"/>
    </location>
</feature>
<dbReference type="PANTHER" id="PTHR10340:SF55">
    <property type="entry name" value="ENDOPOLYPHOSPHATASE"/>
    <property type="match status" value="1"/>
</dbReference>
<dbReference type="InterPro" id="IPR004843">
    <property type="entry name" value="Calcineurin-like_PHP"/>
</dbReference>
<dbReference type="Pfam" id="PF00149">
    <property type="entry name" value="Metallophos"/>
    <property type="match status" value="1"/>
</dbReference>
<dbReference type="InterPro" id="IPR041805">
    <property type="entry name" value="ASMase/PPN1_MPP"/>
</dbReference>